<evidence type="ECO:0000313" key="2">
    <source>
        <dbReference type="Proteomes" id="UP000549394"/>
    </source>
</evidence>
<dbReference type="InterPro" id="IPR010281">
    <property type="entry name" value="DUF885"/>
</dbReference>
<name>A0A7I8VCM7_9ANNE</name>
<dbReference type="PANTHER" id="PTHR33361">
    <property type="entry name" value="GLR0591 PROTEIN"/>
    <property type="match status" value="1"/>
</dbReference>
<reference evidence="1 2" key="1">
    <citation type="submission" date="2020-08" db="EMBL/GenBank/DDBJ databases">
        <authorList>
            <person name="Hejnol A."/>
        </authorList>
    </citation>
    <scope>NUCLEOTIDE SEQUENCE [LARGE SCALE GENOMIC DNA]</scope>
</reference>
<dbReference type="Pfam" id="PF05960">
    <property type="entry name" value="DUF885"/>
    <property type="match status" value="1"/>
</dbReference>
<dbReference type="AlphaFoldDB" id="A0A7I8VCM7"/>
<organism evidence="1 2">
    <name type="scientific">Dimorphilus gyrociliatus</name>
    <dbReference type="NCBI Taxonomy" id="2664684"/>
    <lineage>
        <taxon>Eukaryota</taxon>
        <taxon>Metazoa</taxon>
        <taxon>Spiralia</taxon>
        <taxon>Lophotrochozoa</taxon>
        <taxon>Annelida</taxon>
        <taxon>Polychaeta</taxon>
        <taxon>Polychaeta incertae sedis</taxon>
        <taxon>Dinophilidae</taxon>
        <taxon>Dimorphilus</taxon>
    </lineage>
</organism>
<dbReference type="Proteomes" id="UP000549394">
    <property type="component" value="Unassembled WGS sequence"/>
</dbReference>
<dbReference type="EMBL" id="CAJFCJ010000004">
    <property type="protein sequence ID" value="CAD5113899.1"/>
    <property type="molecule type" value="Genomic_DNA"/>
</dbReference>
<gene>
    <name evidence="1" type="ORF">DGYR_LOCUS2813</name>
</gene>
<comment type="caution">
    <text evidence="1">The sequence shown here is derived from an EMBL/GenBank/DDBJ whole genome shotgun (WGS) entry which is preliminary data.</text>
</comment>
<keyword evidence="2" id="KW-1185">Reference proteome</keyword>
<protein>
    <submittedName>
        <fullName evidence="1">DgyrCDS3058</fullName>
    </submittedName>
</protein>
<dbReference type="OrthoDB" id="5959877at2759"/>
<dbReference type="PANTHER" id="PTHR33361:SF2">
    <property type="entry name" value="DUF885 DOMAIN-CONTAINING PROTEIN"/>
    <property type="match status" value="1"/>
</dbReference>
<evidence type="ECO:0000313" key="1">
    <source>
        <dbReference type="EMBL" id="CAD5113899.1"/>
    </source>
</evidence>
<accession>A0A7I8VCM7</accession>
<proteinExistence type="predicted"/>
<sequence>MSNNTELVKLFDDFWQWRMKEFPEFSSLCGFKKYDNKLDDFSLQSFDKKAAEASEFLVKANTIKQSLDLNFDDEMNLLLFEEQLKCYINGHKYKMYLMPVNFMENVVADFQQLSTWTTFAVEEDFKNYIERLKAFPTKLEQVIGLLEEGIKTGIVSHHSSLMGVCDNIEKVINSKPTDNFFYQPLKACTSQTIIQSAIDCICNDIQPALEKFQSYLQNVYLKNTRKEEGIRSLPNGKEIYQACIDFHLTDTNVHTAEELHQIGLEEIEKIKMRMDAIMKKANFQGNFKEFLHFLRNNSQFYFESSEETLAEYKRITFDVIRPKLELLFKNIPKSNLTVDMTPSSKPDAAVAFYSAGTPDGSRPGTVYVNVRNPKMLGSYEMTTLALHEGEPGHHFQTMYSAEMTDEPQFKLNMEDMNYFMAPARFPICTGFMEGWGLYCESLGYEMGLYNNPYDEYGCLSFDAHRICRLVVDTGLHVLGWTEEKAVQYILDNTAITEKFAINEVRRYISLPGQALAYKFGQMKIRALRQLMKDKLQEKYDIKDFHELVLKCGCTSLSVLEKVVNNKIREISE</sequence>